<evidence type="ECO:0000256" key="2">
    <source>
        <dbReference type="SAM" id="Phobius"/>
    </source>
</evidence>
<evidence type="ECO:0000313" key="3">
    <source>
        <dbReference type="EMBL" id="KAK3872618.1"/>
    </source>
</evidence>
<name>A0AAE1KHA2_PETCI</name>
<dbReference type="EMBL" id="JAWQEG010002339">
    <property type="protein sequence ID" value="KAK3872618.1"/>
    <property type="molecule type" value="Genomic_DNA"/>
</dbReference>
<accession>A0AAE1KHA2</accession>
<dbReference type="AlphaFoldDB" id="A0AAE1KHA2"/>
<keyword evidence="2" id="KW-0812">Transmembrane</keyword>
<evidence type="ECO:0000313" key="4">
    <source>
        <dbReference type="Proteomes" id="UP001286313"/>
    </source>
</evidence>
<gene>
    <name evidence="3" type="ORF">Pcinc_022319</name>
</gene>
<feature type="region of interest" description="Disordered" evidence="1">
    <location>
        <begin position="35"/>
        <end position="69"/>
    </location>
</feature>
<keyword evidence="2" id="KW-1133">Transmembrane helix</keyword>
<comment type="caution">
    <text evidence="3">The sequence shown here is derived from an EMBL/GenBank/DDBJ whole genome shotgun (WGS) entry which is preliminary data.</text>
</comment>
<feature type="compositionally biased region" description="Low complexity" evidence="1">
    <location>
        <begin position="111"/>
        <end position="128"/>
    </location>
</feature>
<feature type="region of interest" description="Disordered" evidence="1">
    <location>
        <begin position="194"/>
        <end position="226"/>
    </location>
</feature>
<dbReference type="Proteomes" id="UP001286313">
    <property type="component" value="Unassembled WGS sequence"/>
</dbReference>
<feature type="region of interest" description="Disordered" evidence="1">
    <location>
        <begin position="82"/>
        <end position="141"/>
    </location>
</feature>
<keyword evidence="2" id="KW-0472">Membrane</keyword>
<feature type="compositionally biased region" description="Gly residues" evidence="1">
    <location>
        <begin position="58"/>
        <end position="68"/>
    </location>
</feature>
<proteinExistence type="predicted"/>
<feature type="compositionally biased region" description="Acidic residues" evidence="1">
    <location>
        <begin position="213"/>
        <end position="226"/>
    </location>
</feature>
<keyword evidence="4" id="KW-1185">Reference proteome</keyword>
<organism evidence="3 4">
    <name type="scientific">Petrolisthes cinctipes</name>
    <name type="common">Flat porcelain crab</name>
    <dbReference type="NCBI Taxonomy" id="88211"/>
    <lineage>
        <taxon>Eukaryota</taxon>
        <taxon>Metazoa</taxon>
        <taxon>Ecdysozoa</taxon>
        <taxon>Arthropoda</taxon>
        <taxon>Crustacea</taxon>
        <taxon>Multicrustacea</taxon>
        <taxon>Malacostraca</taxon>
        <taxon>Eumalacostraca</taxon>
        <taxon>Eucarida</taxon>
        <taxon>Decapoda</taxon>
        <taxon>Pleocyemata</taxon>
        <taxon>Anomura</taxon>
        <taxon>Galatheoidea</taxon>
        <taxon>Porcellanidae</taxon>
        <taxon>Petrolisthes</taxon>
    </lineage>
</organism>
<feature type="compositionally biased region" description="Polar residues" evidence="1">
    <location>
        <begin position="194"/>
        <end position="203"/>
    </location>
</feature>
<evidence type="ECO:0000256" key="1">
    <source>
        <dbReference type="SAM" id="MobiDB-lite"/>
    </source>
</evidence>
<feature type="transmembrane region" description="Helical" evidence="2">
    <location>
        <begin position="12"/>
        <end position="32"/>
    </location>
</feature>
<protein>
    <submittedName>
        <fullName evidence="3">Uncharacterized protein</fullName>
    </submittedName>
</protein>
<sequence>MTCTQRHSERVWAWTCVPLLLCVCVGVSFASLTTHTDDNSNNKSNITTAKDYGSRSSGSGGGSVGGGDIVSDQESIVREDSMVVSIDGTDTNVGNSDIKESDGVDGEVGEDSWSGSEVRDSSSSGDHSNYQDPLEDSRLGTWGVGVDYDHDRGVSRMAPSPRRTVEVTRDSGLTNTEVMVRCLSTPTILFPNIPTSSPLNHGPSNPMAYNPPYDDDDGGDKVDEDGSDILGEDEVKSELLVKDAAGSGRGIEVDLTQLVDAAVGGQLVVDVEGCGPVGVGVGIPGWAEGVTFAIKGTLLLRREWWRGGVGLKEMWLRVNGGLTRAEGEETDGVVGEGDLCHSLPPTLQVLDITHTPTREFASGGVMCPSQPGATGGQGM</sequence>
<reference evidence="3" key="1">
    <citation type="submission" date="2023-10" db="EMBL/GenBank/DDBJ databases">
        <title>Genome assemblies of two species of porcelain crab, Petrolisthes cinctipes and Petrolisthes manimaculis (Anomura: Porcellanidae).</title>
        <authorList>
            <person name="Angst P."/>
        </authorList>
    </citation>
    <scope>NUCLEOTIDE SEQUENCE</scope>
    <source>
        <strain evidence="3">PB745_01</strain>
        <tissue evidence="3">Gill</tissue>
    </source>
</reference>